<dbReference type="Gene3D" id="3.40.50.300">
    <property type="entry name" value="P-loop containing nucleotide triphosphate hydrolases"/>
    <property type="match status" value="2"/>
</dbReference>
<keyword evidence="2" id="KW-0378">Hydrolase</keyword>
<proteinExistence type="predicted"/>
<dbReference type="InterPro" id="IPR014017">
    <property type="entry name" value="DNA_helicase_UvrD-like_C"/>
</dbReference>
<evidence type="ECO:0000256" key="4">
    <source>
        <dbReference type="ARBA" id="ARBA00022840"/>
    </source>
</evidence>
<accession>A0ABU5I7E0</accession>
<dbReference type="Pfam" id="PF13245">
    <property type="entry name" value="AAA_19"/>
    <property type="match status" value="1"/>
</dbReference>
<dbReference type="RefSeq" id="WP_322464109.1">
    <property type="nucleotide sequence ID" value="NZ_JAXOJX010000001.1"/>
</dbReference>
<gene>
    <name evidence="6" type="ORF">SM757_00340</name>
</gene>
<evidence type="ECO:0000313" key="7">
    <source>
        <dbReference type="Proteomes" id="UP001293718"/>
    </source>
</evidence>
<dbReference type="Proteomes" id="UP001293718">
    <property type="component" value="Unassembled WGS sequence"/>
</dbReference>
<dbReference type="PANTHER" id="PTHR11070">
    <property type="entry name" value="UVRD / RECB / PCRA DNA HELICASE FAMILY MEMBER"/>
    <property type="match status" value="1"/>
</dbReference>
<dbReference type="InterPro" id="IPR000212">
    <property type="entry name" value="DNA_helicase_UvrD/REP"/>
</dbReference>
<comment type="caution">
    <text evidence="6">The sequence shown here is derived from an EMBL/GenBank/DDBJ whole genome shotgun (WGS) entry which is preliminary data.</text>
</comment>
<keyword evidence="3" id="KW-0347">Helicase</keyword>
<sequence>MPTCPAPIQLSAEGQRIVSSTARRLVVQAGAGTGKSTTLQAYALARPRQRMLCLAYNKAIQLEAAARMPSNVVCRTSHALAYKVARALFGSRVEQRVGKTYPSTVARVLGCSPLAANAALAAIQAWCGSLDEQLGMDHLPNHIVVRLGEPRVLLQLAQLLWEHMVDPHETEIRLPHDGYLKLYQLQQPLLREFGVVLVDEAQDLNHCTFDVVTRQDATIVMVGDEAQSINGYRGSVNALRLLDADERLPLMSSWRFGEGIAHMANALLSNFKGEFMHPIVGAGEPRKTRLDVDVTRPFAIITRTNAMAFEEAVNFLDLDRSYHFIGGTEGYRLEKILDAYHLWMGERAMVRDPYLRSFPSFAELAELALDAEDAELKQLVRAVERYGGRIPVLIDEITARHVKMNKSAWAQFDGIFIGTTHKTKGLEFEQVWLADDYMPFFEEGRELELGEVETEEVHLLYVGLTRARAAVRLPEEFAHWLEHRRLLPA</sequence>
<evidence type="ECO:0000256" key="1">
    <source>
        <dbReference type="ARBA" id="ARBA00022741"/>
    </source>
</evidence>
<name>A0ABU5I7E0_9BURK</name>
<dbReference type="InterPro" id="IPR027417">
    <property type="entry name" value="P-loop_NTPase"/>
</dbReference>
<keyword evidence="1" id="KW-0547">Nucleotide-binding</keyword>
<keyword evidence="7" id="KW-1185">Reference proteome</keyword>
<protein>
    <submittedName>
        <fullName evidence="6">UvrD-helicase domain-containing protein</fullName>
    </submittedName>
</protein>
<reference evidence="6 7" key="1">
    <citation type="submission" date="2023-11" db="EMBL/GenBank/DDBJ databases">
        <title>Draft genome of Azohydromonas lata strain H1 (DSM1123), a polyhydroxyalkanoate producer.</title>
        <authorList>
            <person name="Traversa D."/>
            <person name="D'Addabbo P."/>
            <person name="Pazzani C."/>
            <person name="Manzari C."/>
            <person name="Chiara M."/>
            <person name="Scrascia M."/>
        </authorList>
    </citation>
    <scope>NUCLEOTIDE SEQUENCE [LARGE SCALE GENOMIC DNA]</scope>
    <source>
        <strain evidence="6 7">H1</strain>
        <plasmid evidence="6">unnamed</plasmid>
    </source>
</reference>
<dbReference type="PANTHER" id="PTHR11070:SF30">
    <property type="entry name" value="F-BOX DNA HELICASE 1"/>
    <property type="match status" value="1"/>
</dbReference>
<organism evidence="6 7">
    <name type="scientific">Azohydromonas lata</name>
    <dbReference type="NCBI Taxonomy" id="45677"/>
    <lineage>
        <taxon>Bacteria</taxon>
        <taxon>Pseudomonadati</taxon>
        <taxon>Pseudomonadota</taxon>
        <taxon>Betaproteobacteria</taxon>
        <taxon>Burkholderiales</taxon>
        <taxon>Sphaerotilaceae</taxon>
        <taxon>Azohydromonas</taxon>
    </lineage>
</organism>
<feature type="domain" description="UvrD-like helicase C-terminal" evidence="5">
    <location>
        <begin position="407"/>
        <end position="470"/>
    </location>
</feature>
<evidence type="ECO:0000256" key="2">
    <source>
        <dbReference type="ARBA" id="ARBA00022801"/>
    </source>
</evidence>
<dbReference type="SUPFAM" id="SSF52540">
    <property type="entry name" value="P-loop containing nucleoside triphosphate hydrolases"/>
    <property type="match status" value="1"/>
</dbReference>
<dbReference type="Pfam" id="PF13361">
    <property type="entry name" value="UvrD_C"/>
    <property type="match status" value="1"/>
</dbReference>
<evidence type="ECO:0000259" key="5">
    <source>
        <dbReference type="Pfam" id="PF13361"/>
    </source>
</evidence>
<dbReference type="EMBL" id="JAXOJX010000001">
    <property type="protein sequence ID" value="MDZ5455009.1"/>
    <property type="molecule type" value="Genomic_DNA"/>
</dbReference>
<keyword evidence="6" id="KW-0614">Plasmid</keyword>
<evidence type="ECO:0000313" key="6">
    <source>
        <dbReference type="EMBL" id="MDZ5455009.1"/>
    </source>
</evidence>
<geneLocation type="plasmid" evidence="6">
    <name>unnamed</name>
</geneLocation>
<keyword evidence="4" id="KW-0067">ATP-binding</keyword>
<evidence type="ECO:0000256" key="3">
    <source>
        <dbReference type="ARBA" id="ARBA00022806"/>
    </source>
</evidence>